<evidence type="ECO:0008006" key="3">
    <source>
        <dbReference type="Google" id="ProtNLM"/>
    </source>
</evidence>
<protein>
    <recommendedName>
        <fullName evidence="3">SpoIIAA-like protein</fullName>
    </recommendedName>
</protein>
<evidence type="ECO:0000313" key="1">
    <source>
        <dbReference type="EMBL" id="TDN81193.1"/>
    </source>
</evidence>
<organism evidence="1 2">
    <name type="scientific">Stakelama pacifica</name>
    <dbReference type="NCBI Taxonomy" id="517720"/>
    <lineage>
        <taxon>Bacteria</taxon>
        <taxon>Pseudomonadati</taxon>
        <taxon>Pseudomonadota</taxon>
        <taxon>Alphaproteobacteria</taxon>
        <taxon>Sphingomonadales</taxon>
        <taxon>Sphingomonadaceae</taxon>
        <taxon>Stakelama</taxon>
    </lineage>
</organism>
<accession>A0A4R6FIJ6</accession>
<name>A0A4R6FIJ6_9SPHN</name>
<dbReference type="RefSeq" id="WP_133496041.1">
    <property type="nucleotide sequence ID" value="NZ_BMLU01000008.1"/>
</dbReference>
<dbReference type="AlphaFoldDB" id="A0A4R6FIJ6"/>
<dbReference type="Proteomes" id="UP000295493">
    <property type="component" value="Unassembled WGS sequence"/>
</dbReference>
<evidence type="ECO:0000313" key="2">
    <source>
        <dbReference type="Proteomes" id="UP000295493"/>
    </source>
</evidence>
<sequence length="129" mass="14599">MQADFRIIADCSNNLIDLQICGFYSQADVIRFSAAYDDALTRLDCGPNEHLTLVDMRGMQIQPQTSVGAFRDILSDPHKRSRRLAFVVATSLSRMQIKRAAEGRDARYFTEIEAARAWLLDEDESEVPT</sequence>
<reference evidence="1 2" key="1">
    <citation type="submission" date="2019-03" db="EMBL/GenBank/DDBJ databases">
        <title>Genomic Encyclopedia of Type Strains, Phase IV (KMG-IV): sequencing the most valuable type-strain genomes for metagenomic binning, comparative biology and taxonomic classification.</title>
        <authorList>
            <person name="Goeker M."/>
        </authorList>
    </citation>
    <scope>NUCLEOTIDE SEQUENCE [LARGE SCALE GENOMIC DNA]</scope>
    <source>
        <strain evidence="1 2">DSM 25059</strain>
    </source>
</reference>
<keyword evidence="2" id="KW-1185">Reference proteome</keyword>
<dbReference type="OrthoDB" id="7564299at2"/>
<comment type="caution">
    <text evidence="1">The sequence shown here is derived from an EMBL/GenBank/DDBJ whole genome shotgun (WGS) entry which is preliminary data.</text>
</comment>
<gene>
    <name evidence="1" type="ORF">EV664_108135</name>
</gene>
<dbReference type="EMBL" id="SNWD01000008">
    <property type="protein sequence ID" value="TDN81193.1"/>
    <property type="molecule type" value="Genomic_DNA"/>
</dbReference>
<proteinExistence type="predicted"/>